<dbReference type="PANTHER" id="PTHR30612">
    <property type="entry name" value="SECA INNER MEMBRANE COMPONENT OF SEC PROTEIN SECRETION SYSTEM"/>
    <property type="match status" value="1"/>
</dbReference>
<dbReference type="GO" id="GO:0005524">
    <property type="term" value="F:ATP binding"/>
    <property type="evidence" value="ECO:0007669"/>
    <property type="project" value="InterPro"/>
</dbReference>
<name>A0A814ZVV9_9BILA</name>
<comment type="caution">
    <text evidence="1">The sequence shown here is derived from an EMBL/GenBank/DDBJ whole genome shotgun (WGS) entry which is preliminary data.</text>
</comment>
<dbReference type="Proteomes" id="UP000681722">
    <property type="component" value="Unassembled WGS sequence"/>
</dbReference>
<proteinExistence type="predicted"/>
<dbReference type="EMBL" id="CAJOBC010013696">
    <property type="protein sequence ID" value="CAF4016991.1"/>
    <property type="molecule type" value="Genomic_DNA"/>
</dbReference>
<evidence type="ECO:0000313" key="1">
    <source>
        <dbReference type="EMBL" id="CAF1248874.1"/>
    </source>
</evidence>
<evidence type="ECO:0000313" key="2">
    <source>
        <dbReference type="EMBL" id="CAF4016991.1"/>
    </source>
</evidence>
<dbReference type="Gene3D" id="3.90.1440.10">
    <property type="entry name" value="SecA, preprotein cross-linking domain"/>
    <property type="match status" value="1"/>
</dbReference>
<gene>
    <name evidence="1" type="ORF">GPM918_LOCUS26031</name>
    <name evidence="2" type="ORF">SRO942_LOCUS26114</name>
</gene>
<dbReference type="GO" id="GO:0006886">
    <property type="term" value="P:intracellular protein transport"/>
    <property type="evidence" value="ECO:0007669"/>
    <property type="project" value="InterPro"/>
</dbReference>
<reference evidence="1" key="1">
    <citation type="submission" date="2021-02" db="EMBL/GenBank/DDBJ databases">
        <authorList>
            <person name="Nowell W R."/>
        </authorList>
    </citation>
    <scope>NUCLEOTIDE SEQUENCE</scope>
</reference>
<dbReference type="PANTHER" id="PTHR30612:SF0">
    <property type="entry name" value="CHLOROPLAST PROTEIN-TRANSPORTING ATPASE"/>
    <property type="match status" value="1"/>
</dbReference>
<dbReference type="AlphaFoldDB" id="A0A814ZVV9"/>
<sequence length="130" mass="15423">SSHLITSMYVKFYHLKILNLKIKTFEMEEGQNYIIDVNKNLTKLDKHPNIIIIDCDTGVDQINSQWNIYLHQFLQLKHQLEHWAQKVNLTYDVDFITVPFALTSGFKEDQPIVCKNIEQWRKTIVETVMK</sequence>
<dbReference type="Proteomes" id="UP000663829">
    <property type="component" value="Unassembled WGS sequence"/>
</dbReference>
<organism evidence="1 3">
    <name type="scientific">Didymodactylos carnosus</name>
    <dbReference type="NCBI Taxonomy" id="1234261"/>
    <lineage>
        <taxon>Eukaryota</taxon>
        <taxon>Metazoa</taxon>
        <taxon>Spiralia</taxon>
        <taxon>Gnathifera</taxon>
        <taxon>Rotifera</taxon>
        <taxon>Eurotatoria</taxon>
        <taxon>Bdelloidea</taxon>
        <taxon>Philodinida</taxon>
        <taxon>Philodinidae</taxon>
        <taxon>Didymodactylos</taxon>
    </lineage>
</organism>
<protein>
    <submittedName>
        <fullName evidence="1">Uncharacterized protein</fullName>
    </submittedName>
</protein>
<dbReference type="GO" id="GO:0006605">
    <property type="term" value="P:protein targeting"/>
    <property type="evidence" value="ECO:0007669"/>
    <property type="project" value="InterPro"/>
</dbReference>
<feature type="non-terminal residue" evidence="1">
    <location>
        <position position="1"/>
    </location>
</feature>
<dbReference type="EMBL" id="CAJNOQ010010332">
    <property type="protein sequence ID" value="CAF1248874.1"/>
    <property type="molecule type" value="Genomic_DNA"/>
</dbReference>
<keyword evidence="3" id="KW-1185">Reference proteome</keyword>
<accession>A0A814ZVV9</accession>
<evidence type="ECO:0000313" key="3">
    <source>
        <dbReference type="Proteomes" id="UP000663829"/>
    </source>
</evidence>
<dbReference type="InterPro" id="IPR000185">
    <property type="entry name" value="SecA"/>
</dbReference>